<dbReference type="AlphaFoldDB" id="A0AAC9MVD1"/>
<sequence length="332" mass="34944">MRRSIRTISTTIFTIFAVLLPSGAAVAHIAATTARFPASGVELRPVGRTVDGFPLYHAALPASPARRGSTRPAFEGSGELADAGDGVSFAPPVQTGSGRGGAPSIFQPDQRSRVLDTTAFPSRAVVQVTAAEIGGCSGFLVSADTVVTAGHCVHAGGTGDLADFFTDFRILPGRNAGTVPFGSCGVTQSWTDLSWVDEADTDQDWGVLKLGCSIGNTVGWFGMSWQENSFDGTHVTIRGYPADKPAGTMWFHGGPIRQSPAKKLRYTVDTVGGQSGSAVYDDVDRAIAIHTNGRTVTVDFNKGTRLTEDLFTFIDEIRVVPGPRASGPILAR</sequence>
<protein>
    <recommendedName>
        <fullName evidence="6">Serine protease</fullName>
        <ecNumber evidence="6">3.4.21.-</ecNumber>
    </recommendedName>
</protein>
<feature type="region of interest" description="Disordered" evidence="7">
    <location>
        <begin position="64"/>
        <end position="108"/>
    </location>
</feature>
<dbReference type="RefSeq" id="WP_084642374.1">
    <property type="nucleotide sequence ID" value="NZ_CP014859.1"/>
</dbReference>
<dbReference type="GO" id="GO:0008236">
    <property type="term" value="F:serine-type peptidase activity"/>
    <property type="evidence" value="ECO:0007669"/>
    <property type="project" value="UniProtKB-KW"/>
</dbReference>
<evidence type="ECO:0000256" key="3">
    <source>
        <dbReference type="ARBA" id="ARBA00022729"/>
    </source>
</evidence>
<dbReference type="PRINTS" id="PR00839">
    <property type="entry name" value="V8PROTEASE"/>
</dbReference>
<dbReference type="SUPFAM" id="SSF50494">
    <property type="entry name" value="Trypsin-like serine proteases"/>
    <property type="match status" value="1"/>
</dbReference>
<dbReference type="GO" id="GO:0006508">
    <property type="term" value="P:proteolysis"/>
    <property type="evidence" value="ECO:0007669"/>
    <property type="project" value="UniProtKB-KW"/>
</dbReference>
<dbReference type="InterPro" id="IPR009003">
    <property type="entry name" value="Peptidase_S1_PA"/>
</dbReference>
<dbReference type="PANTHER" id="PTHR15462:SF8">
    <property type="entry name" value="SERINE PROTEASE"/>
    <property type="match status" value="1"/>
</dbReference>
<evidence type="ECO:0000256" key="5">
    <source>
        <dbReference type="ARBA" id="ARBA00022825"/>
    </source>
</evidence>
<proteinExistence type="inferred from homology"/>
<dbReference type="InterPro" id="IPR008256">
    <property type="entry name" value="Peptidase_S1B"/>
</dbReference>
<evidence type="ECO:0000313" key="8">
    <source>
        <dbReference type="EMBL" id="AOS61078.1"/>
    </source>
</evidence>
<keyword evidence="3 6" id="KW-0732">Signal</keyword>
<reference evidence="9" key="1">
    <citation type="submission" date="2016-03" db="EMBL/GenBank/DDBJ databases">
        <title>Complete genome sequence of the type strain Actinoalloteichus hymeniacidonis DSM 45092.</title>
        <authorList>
            <person name="Schaffert L."/>
            <person name="Albersmeier A."/>
            <person name="Winkler A."/>
            <person name="Kalinowski J."/>
            <person name="Zotchev S."/>
            <person name="Ruckert C."/>
        </authorList>
    </citation>
    <scope>NUCLEOTIDE SEQUENCE [LARGE SCALE GENOMIC DNA]</scope>
    <source>
        <strain evidence="9">HPA177(T) (DSM 45092(T))</strain>
    </source>
</reference>
<comment type="similarity">
    <text evidence="1 6">Belongs to the peptidase S1B family.</text>
</comment>
<dbReference type="InterPro" id="IPR000126">
    <property type="entry name" value="V8_ser_AS"/>
</dbReference>
<evidence type="ECO:0000256" key="1">
    <source>
        <dbReference type="ARBA" id="ARBA00008764"/>
    </source>
</evidence>
<evidence type="ECO:0000313" key="9">
    <source>
        <dbReference type="Proteomes" id="UP000095210"/>
    </source>
</evidence>
<gene>
    <name evidence="8" type="ORF">TL08_01180</name>
</gene>
<feature type="signal peptide" evidence="6">
    <location>
        <begin position="1"/>
        <end position="27"/>
    </location>
</feature>
<organism evidence="8 9">
    <name type="scientific">Actinoalloteichus hymeniacidonis</name>
    <dbReference type="NCBI Taxonomy" id="340345"/>
    <lineage>
        <taxon>Bacteria</taxon>
        <taxon>Bacillati</taxon>
        <taxon>Actinomycetota</taxon>
        <taxon>Actinomycetes</taxon>
        <taxon>Pseudonocardiales</taxon>
        <taxon>Pseudonocardiaceae</taxon>
        <taxon>Actinoalloteichus</taxon>
    </lineage>
</organism>
<accession>A0AAC9MVD1</accession>
<evidence type="ECO:0000256" key="7">
    <source>
        <dbReference type="SAM" id="MobiDB-lite"/>
    </source>
</evidence>
<dbReference type="Gene3D" id="2.40.10.10">
    <property type="entry name" value="Trypsin-like serine proteases"/>
    <property type="match status" value="2"/>
</dbReference>
<dbReference type="Pfam" id="PF13365">
    <property type="entry name" value="Trypsin_2"/>
    <property type="match status" value="1"/>
</dbReference>
<feature type="chain" id="PRO_5041773114" description="Serine protease" evidence="6">
    <location>
        <begin position="28"/>
        <end position="332"/>
    </location>
</feature>
<keyword evidence="9" id="KW-1185">Reference proteome</keyword>
<dbReference type="PROSITE" id="PS00673">
    <property type="entry name" value="V8_SER"/>
    <property type="match status" value="1"/>
</dbReference>
<evidence type="ECO:0000256" key="6">
    <source>
        <dbReference type="RuleBase" id="RU004296"/>
    </source>
</evidence>
<dbReference type="Proteomes" id="UP000095210">
    <property type="component" value="Chromosome"/>
</dbReference>
<name>A0AAC9MVD1_9PSEU</name>
<dbReference type="KEGG" id="ahm:TL08_01180"/>
<dbReference type="InterPro" id="IPR043504">
    <property type="entry name" value="Peptidase_S1_PA_chymotrypsin"/>
</dbReference>
<keyword evidence="4 6" id="KW-0378">Hydrolase</keyword>
<dbReference type="EMBL" id="CP014859">
    <property type="protein sequence ID" value="AOS61078.1"/>
    <property type="molecule type" value="Genomic_DNA"/>
</dbReference>
<keyword evidence="5 6" id="KW-0720">Serine protease</keyword>
<keyword evidence="2 6" id="KW-0645">Protease</keyword>
<dbReference type="EC" id="3.4.21.-" evidence="6"/>
<dbReference type="InterPro" id="IPR050966">
    <property type="entry name" value="Glutamyl_endopeptidase"/>
</dbReference>
<evidence type="ECO:0000256" key="2">
    <source>
        <dbReference type="ARBA" id="ARBA00022670"/>
    </source>
</evidence>
<evidence type="ECO:0000256" key="4">
    <source>
        <dbReference type="ARBA" id="ARBA00022801"/>
    </source>
</evidence>
<dbReference type="PANTHER" id="PTHR15462">
    <property type="entry name" value="SERINE PROTEASE"/>
    <property type="match status" value="1"/>
</dbReference>